<dbReference type="Proteomes" id="UP001324427">
    <property type="component" value="Unassembled WGS sequence"/>
</dbReference>
<name>A0AAV9J3S6_9PEZI</name>
<gene>
    <name evidence="1" type="ORF">LTR36_010524</name>
</gene>
<protein>
    <submittedName>
        <fullName evidence="1">Uncharacterized protein</fullName>
    </submittedName>
</protein>
<sequence length="202" mass="23037">MKDGDHADGTLDLEWVRLVRAWALGFHLQATDFQDAVIDAILQKIHTAPRGVPPMLHRVVFSNTKPGSQLRRLIVDIAAWRWDTEFLKAQRSDGAWRGSDTWADFSMDLALLFNESKKTGLSGHKSYQIQQPESTARFDRRALKAVSLPWVGMRLYPTRISHPYTRWSDRLLVRWQNCEARPRTISLGVAAVFSLQPADIDA</sequence>
<dbReference type="EMBL" id="JAVFHQ010000089">
    <property type="protein sequence ID" value="KAK4539588.1"/>
    <property type="molecule type" value="Genomic_DNA"/>
</dbReference>
<accession>A0AAV9J3S6</accession>
<organism evidence="1 2">
    <name type="scientific">Oleoguttula mirabilis</name>
    <dbReference type="NCBI Taxonomy" id="1507867"/>
    <lineage>
        <taxon>Eukaryota</taxon>
        <taxon>Fungi</taxon>
        <taxon>Dikarya</taxon>
        <taxon>Ascomycota</taxon>
        <taxon>Pezizomycotina</taxon>
        <taxon>Dothideomycetes</taxon>
        <taxon>Dothideomycetidae</taxon>
        <taxon>Mycosphaerellales</taxon>
        <taxon>Teratosphaeriaceae</taxon>
        <taxon>Oleoguttula</taxon>
    </lineage>
</organism>
<keyword evidence="2" id="KW-1185">Reference proteome</keyword>
<evidence type="ECO:0000313" key="2">
    <source>
        <dbReference type="Proteomes" id="UP001324427"/>
    </source>
</evidence>
<reference evidence="1 2" key="1">
    <citation type="submission" date="2021-11" db="EMBL/GenBank/DDBJ databases">
        <title>Black yeast isolated from Biological Soil Crust.</title>
        <authorList>
            <person name="Kurbessoian T."/>
        </authorList>
    </citation>
    <scope>NUCLEOTIDE SEQUENCE [LARGE SCALE GENOMIC DNA]</scope>
    <source>
        <strain evidence="1 2">CCFEE 5522</strain>
    </source>
</reference>
<dbReference type="AlphaFoldDB" id="A0AAV9J3S6"/>
<evidence type="ECO:0000313" key="1">
    <source>
        <dbReference type="EMBL" id="KAK4539588.1"/>
    </source>
</evidence>
<comment type="caution">
    <text evidence="1">The sequence shown here is derived from an EMBL/GenBank/DDBJ whole genome shotgun (WGS) entry which is preliminary data.</text>
</comment>
<proteinExistence type="predicted"/>